<proteinExistence type="predicted"/>
<dbReference type="InterPro" id="IPR023286">
    <property type="entry name" value="ABATE_dom_sf"/>
</dbReference>
<name>A0ABV2UI86_9ACTN</name>
<dbReference type="Gene3D" id="1.10.3300.10">
    <property type="entry name" value="Jann2411-like domain"/>
    <property type="match status" value="1"/>
</dbReference>
<accession>A0ABV2UI86</accession>
<comment type="caution">
    <text evidence="2">The sequence shown here is derived from an EMBL/GenBank/DDBJ whole genome shotgun (WGS) entry which is preliminary data.</text>
</comment>
<dbReference type="Pfam" id="PF11706">
    <property type="entry name" value="zf-CGNR"/>
    <property type="match status" value="1"/>
</dbReference>
<organism evidence="2 3">
    <name type="scientific">Streptomyces sp. 900116325</name>
    <dbReference type="NCBI Taxonomy" id="3154295"/>
    <lineage>
        <taxon>Bacteria</taxon>
        <taxon>Bacillati</taxon>
        <taxon>Actinomycetota</taxon>
        <taxon>Actinomycetes</taxon>
        <taxon>Kitasatosporales</taxon>
        <taxon>Streptomycetaceae</taxon>
        <taxon>Streptomyces</taxon>
    </lineage>
</organism>
<dbReference type="Pfam" id="PF07336">
    <property type="entry name" value="ABATE"/>
    <property type="match status" value="1"/>
</dbReference>
<dbReference type="RefSeq" id="WP_356502173.1">
    <property type="nucleotide sequence ID" value="NZ_JBEXEF010000067.1"/>
</dbReference>
<sequence length="191" mass="20619">MHVFKCGTPALDFVGTLRARHNPEPLEMLSSPESLDAWYRESGVVDGEANCGPADVAEAVALREAIYALVAAKLAGESYQADALSLVNRTARTPSAVPQLTQAGRRIEATAQQALSSVAREAIRILSGPEGSLLKECSRPECTQIYIDRSHGARREWCAMDPCGNRVKAAAYRARKKVNKPRTSATASVRP</sequence>
<evidence type="ECO:0000313" key="3">
    <source>
        <dbReference type="Proteomes" id="UP001550044"/>
    </source>
</evidence>
<evidence type="ECO:0000259" key="1">
    <source>
        <dbReference type="Pfam" id="PF11706"/>
    </source>
</evidence>
<dbReference type="InterPro" id="IPR010852">
    <property type="entry name" value="ABATE"/>
</dbReference>
<dbReference type="EMBL" id="JBEXIP010000034">
    <property type="protein sequence ID" value="MET8437149.1"/>
    <property type="molecule type" value="Genomic_DNA"/>
</dbReference>
<dbReference type="PANTHER" id="PTHR35525:SF3">
    <property type="entry name" value="BLL6575 PROTEIN"/>
    <property type="match status" value="1"/>
</dbReference>
<feature type="domain" description="Zinc finger CGNR" evidence="1">
    <location>
        <begin position="134"/>
        <end position="176"/>
    </location>
</feature>
<protein>
    <submittedName>
        <fullName evidence="2">CGNR zinc finger domain-containing protein</fullName>
    </submittedName>
</protein>
<gene>
    <name evidence="2" type="ORF">ABZV61_31175</name>
</gene>
<keyword evidence="3" id="KW-1185">Reference proteome</keyword>
<evidence type="ECO:0000313" key="2">
    <source>
        <dbReference type="EMBL" id="MET8437149.1"/>
    </source>
</evidence>
<dbReference type="Proteomes" id="UP001550044">
    <property type="component" value="Unassembled WGS sequence"/>
</dbReference>
<dbReference type="InterPro" id="IPR021005">
    <property type="entry name" value="Znf_CGNR"/>
</dbReference>
<reference evidence="2 3" key="1">
    <citation type="submission" date="2024-06" db="EMBL/GenBank/DDBJ databases">
        <title>The Natural Products Discovery Center: Release of the First 8490 Sequenced Strains for Exploring Actinobacteria Biosynthetic Diversity.</title>
        <authorList>
            <person name="Kalkreuter E."/>
            <person name="Kautsar S.A."/>
            <person name="Yang D."/>
            <person name="Bader C.D."/>
            <person name="Teijaro C.N."/>
            <person name="Fluegel L."/>
            <person name="Davis C.M."/>
            <person name="Simpson J.R."/>
            <person name="Lauterbach L."/>
            <person name="Steele A.D."/>
            <person name="Gui C."/>
            <person name="Meng S."/>
            <person name="Li G."/>
            <person name="Viehrig K."/>
            <person name="Ye F."/>
            <person name="Su P."/>
            <person name="Kiefer A.F."/>
            <person name="Nichols A."/>
            <person name="Cepeda A.J."/>
            <person name="Yan W."/>
            <person name="Fan B."/>
            <person name="Jiang Y."/>
            <person name="Adhikari A."/>
            <person name="Zheng C.-J."/>
            <person name="Schuster L."/>
            <person name="Cowan T.M."/>
            <person name="Smanski M.J."/>
            <person name="Chevrette M.G."/>
            <person name="De Carvalho L.P.S."/>
            <person name="Shen B."/>
        </authorList>
    </citation>
    <scope>NUCLEOTIDE SEQUENCE [LARGE SCALE GENOMIC DNA]</scope>
    <source>
        <strain evidence="2 3">NPDC005137</strain>
    </source>
</reference>
<dbReference type="PANTHER" id="PTHR35525">
    <property type="entry name" value="BLL6575 PROTEIN"/>
    <property type="match status" value="1"/>
</dbReference>
<dbReference type="SUPFAM" id="SSF160904">
    <property type="entry name" value="Jann2411-like"/>
    <property type="match status" value="1"/>
</dbReference>